<evidence type="ECO:0000313" key="9">
    <source>
        <dbReference type="Proteomes" id="UP001596244"/>
    </source>
</evidence>
<protein>
    <recommendedName>
        <fullName evidence="6">PhoH-like protein</fullName>
    </recommendedName>
</protein>
<dbReference type="RefSeq" id="WP_376999475.1">
    <property type="nucleotide sequence ID" value="NZ_JBHSQE010000001.1"/>
</dbReference>
<proteinExistence type="inferred from homology"/>
<dbReference type="EMBL" id="JBHSQE010000001">
    <property type="protein sequence ID" value="MFC6145641.1"/>
    <property type="molecule type" value="Genomic_DNA"/>
</dbReference>
<reference evidence="9" key="1">
    <citation type="journal article" date="2019" name="Int. J. Syst. Evol. Microbiol.">
        <title>The Global Catalogue of Microorganisms (GCM) 10K type strain sequencing project: providing services to taxonomists for standard genome sequencing and annotation.</title>
        <authorList>
            <consortium name="The Broad Institute Genomics Platform"/>
            <consortium name="The Broad Institute Genome Sequencing Center for Infectious Disease"/>
            <person name="Wu L."/>
            <person name="Ma J."/>
        </authorList>
    </citation>
    <scope>NUCLEOTIDE SEQUENCE [LARGE SCALE GENOMIC DNA]</scope>
    <source>
        <strain evidence="9">CCUG 51943</strain>
    </source>
</reference>
<evidence type="ECO:0000256" key="2">
    <source>
        <dbReference type="ARBA" id="ARBA00010393"/>
    </source>
</evidence>
<dbReference type="Proteomes" id="UP001596244">
    <property type="component" value="Unassembled WGS sequence"/>
</dbReference>
<dbReference type="InterPro" id="IPR027417">
    <property type="entry name" value="P-loop_NTPase"/>
</dbReference>
<gene>
    <name evidence="8" type="ORF">ACFPUZ_02295</name>
</gene>
<dbReference type="InterPro" id="IPR051451">
    <property type="entry name" value="PhoH2-like"/>
</dbReference>
<dbReference type="PANTHER" id="PTHR30473">
    <property type="entry name" value="PROTEIN PHOH"/>
    <property type="match status" value="1"/>
</dbReference>
<dbReference type="PANTHER" id="PTHR30473:SF1">
    <property type="entry name" value="PHOH-LIKE PROTEIN"/>
    <property type="match status" value="1"/>
</dbReference>
<comment type="similarity">
    <text evidence="2">Belongs to the PhoH family.</text>
</comment>
<name>A0ABW1Q8N4_9CORY</name>
<evidence type="ECO:0000256" key="5">
    <source>
        <dbReference type="ARBA" id="ARBA00022840"/>
    </source>
</evidence>
<dbReference type="InterPro" id="IPR003714">
    <property type="entry name" value="PhoH"/>
</dbReference>
<sequence length="320" mass="34951">MAAQVITRKVELDSAYAQSVLGINDENLRVLDNQIDADFHARGHLVTLTGPDHEVARAVKVLEELESIARRGHVISPDAVKHAVSIVTVEAPQSVAEVLASDIVSRRGRTIRAKTLGQKEYVDAIDEHTIVFGVGPAGSGKTYLAVAKAVQALQSKQVTRIILTRPAVEAGEKLGFLPGTLSDKIDPYLRPLYDALRDMLDPEMIPKLMDAGVIEVAPLAYMRGRTLNDAFVILDEAQNTTPAQMKMFLTRLGFGSKMIVTGDITQVDLPTGQKSGLRLVRQILRGVEGIHFAELTSQDVVRHSLVGRIVDAYDAFEEKQ</sequence>
<comment type="subcellular location">
    <subcellularLocation>
        <location evidence="1">Cytoplasm</location>
    </subcellularLocation>
</comment>
<accession>A0ABW1Q8N4</accession>
<keyword evidence="4" id="KW-0547">Nucleotide-binding</keyword>
<dbReference type="Pfam" id="PF02562">
    <property type="entry name" value="PhoH"/>
    <property type="match status" value="1"/>
</dbReference>
<evidence type="ECO:0000256" key="1">
    <source>
        <dbReference type="ARBA" id="ARBA00004496"/>
    </source>
</evidence>
<organism evidence="8 9">
    <name type="scientific">Corynebacterium nasicanis</name>
    <dbReference type="NCBI Taxonomy" id="1448267"/>
    <lineage>
        <taxon>Bacteria</taxon>
        <taxon>Bacillati</taxon>
        <taxon>Actinomycetota</taxon>
        <taxon>Actinomycetes</taxon>
        <taxon>Mycobacteriales</taxon>
        <taxon>Corynebacteriaceae</taxon>
        <taxon>Corynebacterium</taxon>
    </lineage>
</organism>
<evidence type="ECO:0000256" key="6">
    <source>
        <dbReference type="ARBA" id="ARBA00039970"/>
    </source>
</evidence>
<evidence type="ECO:0000256" key="4">
    <source>
        <dbReference type="ARBA" id="ARBA00022741"/>
    </source>
</evidence>
<dbReference type="SUPFAM" id="SSF52540">
    <property type="entry name" value="P-loop containing nucleoside triphosphate hydrolases"/>
    <property type="match status" value="1"/>
</dbReference>
<keyword evidence="3" id="KW-0963">Cytoplasm</keyword>
<dbReference type="Gene3D" id="3.40.50.300">
    <property type="entry name" value="P-loop containing nucleotide triphosphate hydrolases"/>
    <property type="match status" value="1"/>
</dbReference>
<comment type="caution">
    <text evidence="8">The sequence shown here is derived from an EMBL/GenBank/DDBJ whole genome shotgun (WGS) entry which is preliminary data.</text>
</comment>
<keyword evidence="9" id="KW-1185">Reference proteome</keyword>
<evidence type="ECO:0000259" key="7">
    <source>
        <dbReference type="Pfam" id="PF02562"/>
    </source>
</evidence>
<feature type="domain" description="PhoH-like protein" evidence="7">
    <location>
        <begin position="111"/>
        <end position="314"/>
    </location>
</feature>
<evidence type="ECO:0000256" key="3">
    <source>
        <dbReference type="ARBA" id="ARBA00022490"/>
    </source>
</evidence>
<keyword evidence="5" id="KW-0067">ATP-binding</keyword>
<evidence type="ECO:0000313" key="8">
    <source>
        <dbReference type="EMBL" id="MFC6145641.1"/>
    </source>
</evidence>